<proteinExistence type="predicted"/>
<dbReference type="AlphaFoldDB" id="G0UTE2"/>
<dbReference type="EMBL" id="HE575322">
    <property type="protein sequence ID" value="CCC92656.1"/>
    <property type="molecule type" value="Genomic_DNA"/>
</dbReference>
<organism evidence="2">
    <name type="scientific">Trypanosoma congolense (strain IL3000)</name>
    <dbReference type="NCBI Taxonomy" id="1068625"/>
    <lineage>
        <taxon>Eukaryota</taxon>
        <taxon>Discoba</taxon>
        <taxon>Euglenozoa</taxon>
        <taxon>Kinetoplastea</taxon>
        <taxon>Metakinetoplastina</taxon>
        <taxon>Trypanosomatida</taxon>
        <taxon>Trypanosomatidae</taxon>
        <taxon>Trypanosoma</taxon>
        <taxon>Nannomonas</taxon>
    </lineage>
</organism>
<gene>
    <name evidence="2" type="ORF">TCIL3000_9_500</name>
</gene>
<evidence type="ECO:0000256" key="1">
    <source>
        <dbReference type="SAM" id="MobiDB-lite"/>
    </source>
</evidence>
<sequence>MVCTKRPLGCGVLLCPWIQQRQTVQTNANYVCYVHNKNLAPHGAALGTSPTSTPLSISQKLMEGFRSLTRSGISPTEIGRVSTQTSNNNVSHGKSEAARPLVRERGKSNVNVIVTRGFMRKQGLVQATIIM</sequence>
<evidence type="ECO:0000313" key="2">
    <source>
        <dbReference type="EMBL" id="CCC92656.1"/>
    </source>
</evidence>
<feature type="compositionally biased region" description="Polar residues" evidence="1">
    <location>
        <begin position="81"/>
        <end position="92"/>
    </location>
</feature>
<reference evidence="2" key="1">
    <citation type="journal article" date="2012" name="Proc. Natl. Acad. Sci. U.S.A.">
        <title>Antigenic diversity is generated by distinct evolutionary mechanisms in African trypanosome species.</title>
        <authorList>
            <person name="Jackson A.P."/>
            <person name="Berry A."/>
            <person name="Aslett M."/>
            <person name="Allison H.C."/>
            <person name="Burton P."/>
            <person name="Vavrova-Anderson J."/>
            <person name="Brown R."/>
            <person name="Browne H."/>
            <person name="Corton N."/>
            <person name="Hauser H."/>
            <person name="Gamble J."/>
            <person name="Gilderthorp R."/>
            <person name="Marcello L."/>
            <person name="McQuillan J."/>
            <person name="Otto T.D."/>
            <person name="Quail M.A."/>
            <person name="Sanders M.J."/>
            <person name="van Tonder A."/>
            <person name="Ginger M.L."/>
            <person name="Field M.C."/>
            <person name="Barry J.D."/>
            <person name="Hertz-Fowler C."/>
            <person name="Berriman M."/>
        </authorList>
    </citation>
    <scope>NUCLEOTIDE SEQUENCE</scope>
    <source>
        <strain evidence="2">IL3000</strain>
    </source>
</reference>
<protein>
    <submittedName>
        <fullName evidence="2">Uncharacterized protein</fullName>
    </submittedName>
</protein>
<accession>G0UTE2</accession>
<feature type="region of interest" description="Disordered" evidence="1">
    <location>
        <begin position="78"/>
        <end position="100"/>
    </location>
</feature>
<name>G0UTE2_TRYCI</name>